<keyword evidence="4 11" id="KW-0808">Transferase</keyword>
<keyword evidence="8 11" id="KW-0472">Membrane</keyword>
<dbReference type="EC" id="2.4.1.-" evidence="11"/>
<reference evidence="13" key="1">
    <citation type="submission" date="2021-02" db="EMBL/GenBank/DDBJ databases">
        <authorList>
            <person name="Nowell W R."/>
        </authorList>
    </citation>
    <scope>NUCLEOTIDE SEQUENCE</scope>
</reference>
<protein>
    <recommendedName>
        <fullName evidence="11">Fucosyltransferase</fullName>
        <ecNumber evidence="11">2.4.1.-</ecNumber>
    </recommendedName>
</protein>
<keyword evidence="7 11" id="KW-1133">Transmembrane helix</keyword>
<dbReference type="InterPro" id="IPR055270">
    <property type="entry name" value="Glyco_tran_10_C"/>
</dbReference>
<evidence type="ECO:0000256" key="6">
    <source>
        <dbReference type="ARBA" id="ARBA00022968"/>
    </source>
</evidence>
<dbReference type="PANTHER" id="PTHR11929">
    <property type="entry name" value="ALPHA- 1,3 -FUCOSYLTRANSFERASE"/>
    <property type="match status" value="1"/>
</dbReference>
<evidence type="ECO:0000256" key="4">
    <source>
        <dbReference type="ARBA" id="ARBA00022679"/>
    </source>
</evidence>
<dbReference type="Proteomes" id="UP000663823">
    <property type="component" value="Unassembled WGS sequence"/>
</dbReference>
<dbReference type="Proteomes" id="UP000663836">
    <property type="component" value="Unassembled WGS sequence"/>
</dbReference>
<dbReference type="PANTHER" id="PTHR11929:SF194">
    <property type="entry name" value="ALPHA-(1,3)-FUCOSYLTRANSFERASE 10"/>
    <property type="match status" value="1"/>
</dbReference>
<dbReference type="EMBL" id="CAJOBD010003591">
    <property type="protein sequence ID" value="CAF3956860.1"/>
    <property type="molecule type" value="Genomic_DNA"/>
</dbReference>
<evidence type="ECO:0000313" key="15">
    <source>
        <dbReference type="EMBL" id="CAF3956860.1"/>
    </source>
</evidence>
<dbReference type="Gene3D" id="3.40.50.11660">
    <property type="entry name" value="Glycosyl transferase family 10, C-terminal domain"/>
    <property type="match status" value="1"/>
</dbReference>
<gene>
    <name evidence="15" type="ORF">JBS370_LOCUS23860</name>
    <name evidence="14" type="ORF">OTI717_LOCUS9646</name>
    <name evidence="13" type="ORF">ZHD862_LOCUS6841</name>
</gene>
<dbReference type="InterPro" id="IPR038577">
    <property type="entry name" value="GT10-like_C_sf"/>
</dbReference>
<keyword evidence="5 11" id="KW-0812">Transmembrane</keyword>
<keyword evidence="3 11" id="KW-0328">Glycosyltransferase</keyword>
<feature type="transmembrane region" description="Helical" evidence="11">
    <location>
        <begin position="20"/>
        <end position="37"/>
    </location>
</feature>
<dbReference type="SUPFAM" id="SSF53756">
    <property type="entry name" value="UDP-Glycosyltransferase/glycogen phosphorylase"/>
    <property type="match status" value="1"/>
</dbReference>
<evidence type="ECO:0000256" key="2">
    <source>
        <dbReference type="ARBA" id="ARBA00008919"/>
    </source>
</evidence>
<evidence type="ECO:0000256" key="11">
    <source>
        <dbReference type="RuleBase" id="RU003832"/>
    </source>
</evidence>
<comment type="subcellular location">
    <subcellularLocation>
        <location evidence="10">Endomembrane system</location>
        <topology evidence="10">Single-pass type II membrane protein</topology>
    </subcellularLocation>
    <subcellularLocation>
        <location evidence="11">Golgi apparatus</location>
        <location evidence="11">Golgi stack membrane</location>
        <topology evidence="11">Single-pass type II membrane protein</topology>
    </subcellularLocation>
</comment>
<evidence type="ECO:0000313" key="13">
    <source>
        <dbReference type="EMBL" id="CAF0890177.1"/>
    </source>
</evidence>
<accession>A0A813YXI6</accession>
<comment type="pathway">
    <text evidence="1">Protein modification; protein glycosylation.</text>
</comment>
<dbReference type="Pfam" id="PF00852">
    <property type="entry name" value="Glyco_transf_10"/>
    <property type="match status" value="1"/>
</dbReference>
<dbReference type="Proteomes" id="UP000663864">
    <property type="component" value="Unassembled WGS sequence"/>
</dbReference>
<keyword evidence="6" id="KW-0735">Signal-anchor</keyword>
<evidence type="ECO:0000256" key="1">
    <source>
        <dbReference type="ARBA" id="ARBA00004922"/>
    </source>
</evidence>
<evidence type="ECO:0000259" key="12">
    <source>
        <dbReference type="Pfam" id="PF00852"/>
    </source>
</evidence>
<evidence type="ECO:0000256" key="10">
    <source>
        <dbReference type="ARBA" id="ARBA00060399"/>
    </source>
</evidence>
<evidence type="ECO:0000313" key="16">
    <source>
        <dbReference type="Proteomes" id="UP000663864"/>
    </source>
</evidence>
<keyword evidence="9" id="KW-0325">Glycoprotein</keyword>
<dbReference type="InterPro" id="IPR001503">
    <property type="entry name" value="Glyco_trans_10"/>
</dbReference>
<dbReference type="EMBL" id="CAJNOT010000200">
    <property type="protein sequence ID" value="CAF0890177.1"/>
    <property type="molecule type" value="Genomic_DNA"/>
</dbReference>
<dbReference type="UniPathway" id="UPA00378"/>
<dbReference type="GO" id="GO:0032580">
    <property type="term" value="C:Golgi cisterna membrane"/>
    <property type="evidence" value="ECO:0007669"/>
    <property type="project" value="UniProtKB-SubCell"/>
</dbReference>
<evidence type="ECO:0000313" key="14">
    <source>
        <dbReference type="EMBL" id="CAF3656141.1"/>
    </source>
</evidence>
<dbReference type="EMBL" id="CAJOAX010000830">
    <property type="protein sequence ID" value="CAF3656141.1"/>
    <property type="molecule type" value="Genomic_DNA"/>
</dbReference>
<comment type="caution">
    <text evidence="13">The sequence shown here is derived from an EMBL/GenBank/DDBJ whole genome shotgun (WGS) entry which is preliminary data.</text>
</comment>
<organism evidence="13 16">
    <name type="scientific">Rotaria sordida</name>
    <dbReference type="NCBI Taxonomy" id="392033"/>
    <lineage>
        <taxon>Eukaryota</taxon>
        <taxon>Metazoa</taxon>
        <taxon>Spiralia</taxon>
        <taxon>Gnathifera</taxon>
        <taxon>Rotifera</taxon>
        <taxon>Eurotatoria</taxon>
        <taxon>Bdelloidea</taxon>
        <taxon>Philodinida</taxon>
        <taxon>Philodinidae</taxon>
        <taxon>Rotaria</taxon>
    </lineage>
</organism>
<dbReference type="AlphaFoldDB" id="A0A813YXI6"/>
<dbReference type="FunFam" id="3.40.50.11660:FF:000002">
    <property type="entry name" value="Alpha-(1,3)-fucosyltransferase"/>
    <property type="match status" value="1"/>
</dbReference>
<evidence type="ECO:0000256" key="7">
    <source>
        <dbReference type="ARBA" id="ARBA00022989"/>
    </source>
</evidence>
<sequence length="466" mass="54044">MWLIIRYLSLFFRSRRHFSFLFVISLFFLTVNILFTINDNRQSVHLLLNPNDKLISKKPESILLNGLITKTNTIIQKKGLWPVDEKGRSLKTDFLVLTIQGHYGSYVTEGTHGQCLSSNTTFTWTTQKDRINEVDFVVCHGVPFDSYSHLLRLQLNNEQQQYSMGFILESEANSPTEGDWTRYNFKMSYNLDDSYPEPATYFDVNLYIIDLFKPPSITFEQKEKQADIVWIISNCQAYNGRHKFVQKLMQEINIDSYGLCLNNRQGLTARLVNNTDTYKKYKFVIAIENSNCIDYITEKLIKVVASGSIPIVAGINGRPDYRRFMPEHSYINIYDYTSVKALANDLKRIANNKTLYESYLWYKKHNKNITQLSTLTLDEKIKQFADVIGSNAILIKNGIIRKEKSDDKICKLIRFIRQTPWQHIATHHGKQRRGPGFACLARDHLSTYFDSLSSNSSQTTKHLVAR</sequence>
<feature type="domain" description="Fucosyltransferase C-terminal" evidence="12">
    <location>
        <begin position="222"/>
        <end position="368"/>
    </location>
</feature>
<dbReference type="GO" id="GO:0046920">
    <property type="term" value="F:alpha-(1-&gt;3)-fucosyltransferase activity"/>
    <property type="evidence" value="ECO:0007669"/>
    <property type="project" value="TreeGrafter"/>
</dbReference>
<name>A0A813YXI6_9BILA</name>
<evidence type="ECO:0000256" key="3">
    <source>
        <dbReference type="ARBA" id="ARBA00022676"/>
    </source>
</evidence>
<evidence type="ECO:0000256" key="8">
    <source>
        <dbReference type="ARBA" id="ARBA00023136"/>
    </source>
</evidence>
<comment type="similarity">
    <text evidence="2 11">Belongs to the glycosyltransferase 10 family.</text>
</comment>
<evidence type="ECO:0000256" key="9">
    <source>
        <dbReference type="ARBA" id="ARBA00023180"/>
    </source>
</evidence>
<keyword evidence="11" id="KW-0333">Golgi apparatus</keyword>
<evidence type="ECO:0000256" key="5">
    <source>
        <dbReference type="ARBA" id="ARBA00022692"/>
    </source>
</evidence>
<proteinExistence type="inferred from homology"/>